<dbReference type="SUPFAM" id="SSF46689">
    <property type="entry name" value="Homeodomain-like"/>
    <property type="match status" value="1"/>
</dbReference>
<dbReference type="AlphaFoldDB" id="A0A161LJS3"/>
<evidence type="ECO:0000313" key="4">
    <source>
        <dbReference type="EMBL" id="GAT65987.1"/>
    </source>
</evidence>
<evidence type="ECO:0000256" key="2">
    <source>
        <dbReference type="PROSITE-ProRule" id="PRU00335"/>
    </source>
</evidence>
<proteinExistence type="predicted"/>
<dbReference type="InterPro" id="IPR036271">
    <property type="entry name" value="Tet_transcr_reg_TetR-rel_C_sf"/>
</dbReference>
<comment type="caution">
    <text evidence="4">The sequence shown here is derived from an EMBL/GenBank/DDBJ whole genome shotgun (WGS) entry which is preliminary data.</text>
</comment>
<evidence type="ECO:0000256" key="1">
    <source>
        <dbReference type="ARBA" id="ARBA00023125"/>
    </source>
</evidence>
<dbReference type="InterPro" id="IPR023772">
    <property type="entry name" value="DNA-bd_HTH_TetR-type_CS"/>
</dbReference>
<feature type="DNA-binding region" description="H-T-H motif" evidence="2">
    <location>
        <begin position="33"/>
        <end position="52"/>
    </location>
</feature>
<dbReference type="SUPFAM" id="SSF48498">
    <property type="entry name" value="Tetracyclin repressor-like, C-terminal domain"/>
    <property type="match status" value="1"/>
</dbReference>
<feature type="domain" description="HTH tetR-type" evidence="3">
    <location>
        <begin position="10"/>
        <end position="70"/>
    </location>
</feature>
<dbReference type="PANTHER" id="PTHR30055:SF235">
    <property type="entry name" value="TRANSCRIPTIONAL REGULATORY PROTEIN"/>
    <property type="match status" value="1"/>
</dbReference>
<dbReference type="InterPro" id="IPR050109">
    <property type="entry name" value="HTH-type_TetR-like_transc_reg"/>
</dbReference>
<dbReference type="Pfam" id="PF00440">
    <property type="entry name" value="TetR_N"/>
    <property type="match status" value="1"/>
</dbReference>
<dbReference type="EMBL" id="BDCX01000003">
    <property type="protein sequence ID" value="GAT65987.1"/>
    <property type="molecule type" value="Genomic_DNA"/>
</dbReference>
<dbReference type="PROSITE" id="PS01081">
    <property type="entry name" value="HTH_TETR_1"/>
    <property type="match status" value="1"/>
</dbReference>
<sequence length="186" mass="20794">MDEGRRRCREDTRRRILEAARRLFAEHGYDHVTMRLIAAEADANIALINRYFGSKRELFAEVLALQGRFPGVLDGPEEELPRRLAEYVAERLRSDRGSPVLEALARSSASPEIHGILRDRVNSAIMEPLAARLSGADARLRAAVATALVTGSGTFRQLYGPEAIELPEHEAVVERLTRMFQVCLEA</sequence>
<reference evidence="5" key="2">
    <citation type="submission" date="2016-04" db="EMBL/GenBank/DDBJ databases">
        <title>Planomonospora sphaerica JCM9374 whole genome shotgun sequence.</title>
        <authorList>
            <person name="Suzuki T."/>
            <person name="Dohra H."/>
            <person name="Kodani S."/>
        </authorList>
    </citation>
    <scope>NUCLEOTIDE SEQUENCE [LARGE SCALE GENOMIC DNA]</scope>
    <source>
        <strain evidence="5">JCM 9374</strain>
    </source>
</reference>
<dbReference type="InterPro" id="IPR001647">
    <property type="entry name" value="HTH_TetR"/>
</dbReference>
<dbReference type="InterPro" id="IPR009057">
    <property type="entry name" value="Homeodomain-like_sf"/>
</dbReference>
<organism evidence="4 5">
    <name type="scientific">Planomonospora sphaerica</name>
    <dbReference type="NCBI Taxonomy" id="161355"/>
    <lineage>
        <taxon>Bacteria</taxon>
        <taxon>Bacillati</taxon>
        <taxon>Actinomycetota</taxon>
        <taxon>Actinomycetes</taxon>
        <taxon>Streptosporangiales</taxon>
        <taxon>Streptosporangiaceae</taxon>
        <taxon>Planomonospora</taxon>
    </lineage>
</organism>
<dbReference type="PRINTS" id="PR00455">
    <property type="entry name" value="HTHTETR"/>
</dbReference>
<protein>
    <submittedName>
        <fullName evidence="4">TetR family transcriptional regulator</fullName>
    </submittedName>
</protein>
<name>A0A161LJS3_9ACTN</name>
<gene>
    <name evidence="4" type="ORF">PS9374_01631</name>
</gene>
<evidence type="ECO:0000313" key="5">
    <source>
        <dbReference type="Proteomes" id="UP000077701"/>
    </source>
</evidence>
<dbReference type="PROSITE" id="PS50977">
    <property type="entry name" value="HTH_TETR_2"/>
    <property type="match status" value="1"/>
</dbReference>
<dbReference type="Proteomes" id="UP000077701">
    <property type="component" value="Unassembled WGS sequence"/>
</dbReference>
<dbReference type="GO" id="GO:0000976">
    <property type="term" value="F:transcription cis-regulatory region binding"/>
    <property type="evidence" value="ECO:0007669"/>
    <property type="project" value="TreeGrafter"/>
</dbReference>
<dbReference type="GO" id="GO:0003700">
    <property type="term" value="F:DNA-binding transcription factor activity"/>
    <property type="evidence" value="ECO:0007669"/>
    <property type="project" value="TreeGrafter"/>
</dbReference>
<dbReference type="PANTHER" id="PTHR30055">
    <property type="entry name" value="HTH-TYPE TRANSCRIPTIONAL REGULATOR RUTR"/>
    <property type="match status" value="1"/>
</dbReference>
<dbReference type="Gene3D" id="1.10.357.10">
    <property type="entry name" value="Tetracycline Repressor, domain 2"/>
    <property type="match status" value="1"/>
</dbReference>
<accession>A0A161LJS3</accession>
<dbReference type="Pfam" id="PF17920">
    <property type="entry name" value="TetR_C_16"/>
    <property type="match status" value="1"/>
</dbReference>
<keyword evidence="5" id="KW-1185">Reference proteome</keyword>
<evidence type="ECO:0000259" key="3">
    <source>
        <dbReference type="PROSITE" id="PS50977"/>
    </source>
</evidence>
<keyword evidence="1 2" id="KW-0238">DNA-binding</keyword>
<dbReference type="InterPro" id="IPR041678">
    <property type="entry name" value="TetR_C_16"/>
</dbReference>
<reference evidence="4 5" key="1">
    <citation type="journal article" date="2016" name="Genome Announc.">
        <title>Draft Genome Sequence of Planomonospora sphaerica JCM9374, a Rare Actinomycete.</title>
        <authorList>
            <person name="Dohra H."/>
            <person name="Suzuki T."/>
            <person name="Inoue Y."/>
            <person name="Kodani S."/>
        </authorList>
    </citation>
    <scope>NUCLEOTIDE SEQUENCE [LARGE SCALE GENOMIC DNA]</scope>
    <source>
        <strain evidence="4 5">JCM 9374</strain>
    </source>
</reference>
<dbReference type="RefSeq" id="WP_191898451.1">
    <property type="nucleotide sequence ID" value="NZ_BDCX01000003.1"/>
</dbReference>